<dbReference type="InterPro" id="IPR027443">
    <property type="entry name" value="IPNS-like_sf"/>
</dbReference>
<evidence type="ECO:0000313" key="8">
    <source>
        <dbReference type="Proteomes" id="UP000634136"/>
    </source>
</evidence>
<dbReference type="InterPro" id="IPR026992">
    <property type="entry name" value="DIOX_N"/>
</dbReference>
<gene>
    <name evidence="7" type="ORF">G2W53_030385</name>
</gene>
<dbReference type="Pfam" id="PF14226">
    <property type="entry name" value="DIOX_N"/>
    <property type="match status" value="2"/>
</dbReference>
<evidence type="ECO:0000259" key="6">
    <source>
        <dbReference type="PROSITE" id="PS51471"/>
    </source>
</evidence>
<dbReference type="PROSITE" id="PS51471">
    <property type="entry name" value="FE2OG_OXY"/>
    <property type="match status" value="2"/>
</dbReference>
<evidence type="ECO:0000256" key="4">
    <source>
        <dbReference type="ARBA" id="ARBA00023002"/>
    </source>
</evidence>
<dbReference type="InterPro" id="IPR050295">
    <property type="entry name" value="Plant_2OG-oxidoreductases"/>
</dbReference>
<evidence type="ECO:0000256" key="5">
    <source>
        <dbReference type="ARBA" id="ARBA00023004"/>
    </source>
</evidence>
<feature type="domain" description="Fe2OG dioxygenase" evidence="6">
    <location>
        <begin position="630"/>
        <end position="732"/>
    </location>
</feature>
<evidence type="ECO:0000256" key="2">
    <source>
        <dbReference type="ARBA" id="ARBA00022723"/>
    </source>
</evidence>
<protein>
    <submittedName>
        <fullName evidence="7">Protein SRG1-like</fullName>
    </submittedName>
</protein>
<dbReference type="Gene3D" id="2.60.120.330">
    <property type="entry name" value="B-lactam Antibiotic, Isopenicillin N Synthase, Chain"/>
    <property type="match status" value="2"/>
</dbReference>
<keyword evidence="2" id="KW-0479">Metal-binding</keyword>
<dbReference type="InterPro" id="IPR005123">
    <property type="entry name" value="Oxoglu/Fe-dep_dioxygenase_dom"/>
</dbReference>
<dbReference type="Proteomes" id="UP000634136">
    <property type="component" value="Unassembled WGS sequence"/>
</dbReference>
<reference evidence="7" key="1">
    <citation type="submission" date="2020-09" db="EMBL/GenBank/DDBJ databases">
        <title>Genome-Enabled Discovery of Anthraquinone Biosynthesis in Senna tora.</title>
        <authorList>
            <person name="Kang S.-H."/>
            <person name="Pandey R.P."/>
            <person name="Lee C.-M."/>
            <person name="Sim J.-S."/>
            <person name="Jeong J.-T."/>
            <person name="Choi B.-S."/>
            <person name="Jung M."/>
            <person name="Ginzburg D."/>
            <person name="Zhao K."/>
            <person name="Won S.Y."/>
            <person name="Oh T.-J."/>
            <person name="Yu Y."/>
            <person name="Kim N.-H."/>
            <person name="Lee O.R."/>
            <person name="Lee T.-H."/>
            <person name="Bashyal P."/>
            <person name="Kim T.-S."/>
            <person name="Lee W.-H."/>
            <person name="Kawkins C."/>
            <person name="Kim C.-K."/>
            <person name="Kim J.S."/>
            <person name="Ahn B.O."/>
            <person name="Rhee S.Y."/>
            <person name="Sohng J.K."/>
        </authorList>
    </citation>
    <scope>NUCLEOTIDE SEQUENCE</scope>
    <source>
        <tissue evidence="7">Leaf</tissue>
    </source>
</reference>
<sequence length="780" mass="90176">MEVKCVNTRQKEDGGLGWGKSIPVPSVQEMVRKDHHTVPKRYIQEYENRPLIDSLTPISYEIPVIDFSLLAKRDKDEQKKLDSACKEWGFFQIINHGVGEELIERMKDREAACFDLSLEVKKKYAMAENDLQGYGQAFVVSEEQKLDWADPFFLMAYPPQYRNFKNWPLIVPSFRETVEEYSREICRVSEEILVNLSLLMNMKEDSLKELHKVMRLGMRMNYYPLCPKPELVLGISPHSDSSSITILLQDDDITGLQIHHQEQWVPVKPLPGAFVVNVGDSLQIWSNGVYKSVEHRAVTNARKERMSIAMFVMADDDVEIGPLNTMLCDNGQALYKRIKYVDYIRRKSICHEFKKMQCRAMQVEAKRWRPILMERKWIFRTTQCLGSSTCTGGWVGPSYYKYMLDLVLEKKERQRAEMEVKCENTRKKEDGGLGWGKSIPVPSVQEMVRNNQHIVPERYIQEYENKSFLDVQTPTSYEIPIVDFSLLAKRNEDEQNKFDSACKQYGFFQLINHGVEEELIQRMKSAEAACFDLPLEVKKKYAMAENDVLGYGQVFVVSEEQKLEWADMFFLMITYPPKHSNNKNWPLIVPGFKETVEEYSAEIYRISEEILANLSLLMKMKEDSLKELHKAMRLGLRMNYYPPCSKPELVLGINPHSDSGSITILLQDDDIPGLQIRHQGQWIPVKPLPGAFVVNVADVVEVWSNGMYKSVEHRAVTNARKVRMSIAIFVTPHDEADIGPVDTMLRDDGPVLYKRIKYIDYISSFLDRKLGGKANDIIKF</sequence>
<proteinExistence type="inferred from homology"/>
<keyword evidence="3" id="KW-0847">Vitamin C</keyword>
<keyword evidence="8" id="KW-1185">Reference proteome</keyword>
<dbReference type="PANTHER" id="PTHR47991">
    <property type="entry name" value="OXOGLUTARATE/IRON-DEPENDENT DIOXYGENASE"/>
    <property type="match status" value="1"/>
</dbReference>
<dbReference type="AlphaFoldDB" id="A0A834T7C8"/>
<comment type="similarity">
    <text evidence="1">Belongs to the iron/ascorbate-dependent oxidoreductase family.</text>
</comment>
<feature type="domain" description="Fe2OG dioxygenase" evidence="6">
    <location>
        <begin position="214"/>
        <end position="314"/>
    </location>
</feature>
<dbReference type="GO" id="GO:0046872">
    <property type="term" value="F:metal ion binding"/>
    <property type="evidence" value="ECO:0007669"/>
    <property type="project" value="UniProtKB-KW"/>
</dbReference>
<keyword evidence="5" id="KW-0408">Iron</keyword>
<dbReference type="SUPFAM" id="SSF51197">
    <property type="entry name" value="Clavaminate synthase-like"/>
    <property type="match status" value="2"/>
</dbReference>
<dbReference type="OrthoDB" id="288590at2759"/>
<dbReference type="EMBL" id="JAAIUW010000009">
    <property type="protein sequence ID" value="KAF7816416.1"/>
    <property type="molecule type" value="Genomic_DNA"/>
</dbReference>
<dbReference type="Pfam" id="PF03171">
    <property type="entry name" value="2OG-FeII_Oxy"/>
    <property type="match status" value="2"/>
</dbReference>
<dbReference type="FunFam" id="2.60.120.330:FF:000079">
    <property type="entry name" value="Protein SRG1"/>
    <property type="match status" value="1"/>
</dbReference>
<name>A0A834T7C8_9FABA</name>
<evidence type="ECO:0000256" key="1">
    <source>
        <dbReference type="ARBA" id="ARBA00008056"/>
    </source>
</evidence>
<dbReference type="GO" id="GO:0031418">
    <property type="term" value="F:L-ascorbic acid binding"/>
    <property type="evidence" value="ECO:0007669"/>
    <property type="project" value="UniProtKB-KW"/>
</dbReference>
<dbReference type="FunFam" id="2.60.120.330:FF:000001">
    <property type="entry name" value="Protein SRG1"/>
    <property type="match status" value="1"/>
</dbReference>
<keyword evidence="4" id="KW-0560">Oxidoreductase</keyword>
<evidence type="ECO:0000313" key="7">
    <source>
        <dbReference type="EMBL" id="KAF7816416.1"/>
    </source>
</evidence>
<evidence type="ECO:0000256" key="3">
    <source>
        <dbReference type="ARBA" id="ARBA00022896"/>
    </source>
</evidence>
<dbReference type="GO" id="GO:0016491">
    <property type="term" value="F:oxidoreductase activity"/>
    <property type="evidence" value="ECO:0007669"/>
    <property type="project" value="UniProtKB-KW"/>
</dbReference>
<organism evidence="7 8">
    <name type="scientific">Senna tora</name>
    <dbReference type="NCBI Taxonomy" id="362788"/>
    <lineage>
        <taxon>Eukaryota</taxon>
        <taxon>Viridiplantae</taxon>
        <taxon>Streptophyta</taxon>
        <taxon>Embryophyta</taxon>
        <taxon>Tracheophyta</taxon>
        <taxon>Spermatophyta</taxon>
        <taxon>Magnoliopsida</taxon>
        <taxon>eudicotyledons</taxon>
        <taxon>Gunneridae</taxon>
        <taxon>Pentapetalae</taxon>
        <taxon>rosids</taxon>
        <taxon>fabids</taxon>
        <taxon>Fabales</taxon>
        <taxon>Fabaceae</taxon>
        <taxon>Caesalpinioideae</taxon>
        <taxon>Cassia clade</taxon>
        <taxon>Senna</taxon>
    </lineage>
</organism>
<accession>A0A834T7C8</accession>
<dbReference type="InterPro" id="IPR044861">
    <property type="entry name" value="IPNS-like_FE2OG_OXY"/>
</dbReference>
<comment type="caution">
    <text evidence="7">The sequence shown here is derived from an EMBL/GenBank/DDBJ whole genome shotgun (WGS) entry which is preliminary data.</text>
</comment>